<dbReference type="PRINTS" id="PR00119">
    <property type="entry name" value="CATATPASE"/>
</dbReference>
<name>A0A9W8A508_9FUNG</name>
<dbReference type="InterPro" id="IPR001757">
    <property type="entry name" value="P_typ_ATPase"/>
</dbReference>
<dbReference type="FunFam" id="3.40.50.1000:FF:000001">
    <property type="entry name" value="Phospholipid-transporting ATPase IC"/>
    <property type="match status" value="1"/>
</dbReference>
<reference evidence="11" key="1">
    <citation type="submission" date="2022-07" db="EMBL/GenBank/DDBJ databases">
        <title>Phylogenomic reconstructions and comparative analyses of Kickxellomycotina fungi.</title>
        <authorList>
            <person name="Reynolds N.K."/>
            <person name="Stajich J.E."/>
            <person name="Barry K."/>
            <person name="Grigoriev I.V."/>
            <person name="Crous P."/>
            <person name="Smith M.E."/>
        </authorList>
    </citation>
    <scope>NUCLEOTIDE SEQUENCE</scope>
    <source>
        <strain evidence="11">NBRC 100468</strain>
    </source>
</reference>
<dbReference type="SFLD" id="SFLDS00003">
    <property type="entry name" value="Haloacid_Dehalogenase"/>
    <property type="match status" value="1"/>
</dbReference>
<dbReference type="Pfam" id="PF08282">
    <property type="entry name" value="Hydrolase_3"/>
    <property type="match status" value="1"/>
</dbReference>
<keyword evidence="3" id="KW-0547">Nucleotide-binding</keyword>
<feature type="compositionally biased region" description="Polar residues" evidence="8">
    <location>
        <begin position="156"/>
        <end position="166"/>
    </location>
</feature>
<dbReference type="InterPro" id="IPR023299">
    <property type="entry name" value="ATPase_P-typ_cyto_dom_N"/>
</dbReference>
<feature type="compositionally biased region" description="Low complexity" evidence="8">
    <location>
        <begin position="39"/>
        <end position="58"/>
    </location>
</feature>
<sequence length="1445" mass="156114">MVQANHGLSDSNDLTISQDSGDGDPASCSGSSRAICRDNSNSNTVGNGVSAKLPPTSSEIEVVSVSPSCQDIQGDRLCGNQDSAPCDPDSKGAVEARIGQYIHDLFDAMASPPGIGHNIGRQWKRMADRIHWPPSSFTSSSSSTSLVSSVSTSISNNKADVNQNDKPSIKGKDVGAVSSSSSAASSAEKSSKPGRHLSNFSSRFTKHLRSKNTTANSSRRSSVDSSRSSTSGDSSDSDYRVKDSDMHTVADLGEVLSCLQYEMERYIKGGRLPGLDEALMRRLCSGLLLAMGKTKGSFVRKKYTTTAMAALSLFGQFIEEVATFRDAVGKTPILKLRRALDADSRFNQCKKKGDKDQEIVVAIVLHLTANCFPASTDWKDFVSEDDVKDVGKIMDRHASIVADSCHIPSSQCSPAFPPPLLYYDRPVDRISGIFDVQFDQGLSIKEAALRAEFYGENMLPKPKPISVVRVVWGQLTDFMVLLLFGAIVATGIDKDWKSSIVLAVVILINTIVGSWQEIKAGKAISALGNLVAQEACVLREGTLQTVDASELVPGDVVELNEGDQVPADVRLIECSQFEVIESLLTGESEPVIKKTDALNTPEYKLAIGECTGNAFMSSMVSRGRAKGVVVRTGLKTEIGKISAAVSNSKPKKTPIQRHLQRLGLLLIVLAITMCALIVIIGCIWGRKFSTMFITGLSLAVSVVPEGLVAVTTITMAFGVRRMAQKNALVRVLPSVETLGSVTVICSDKTGTLTEGKMCPSYLVDSTGSEYMFQEATTLDPQKGRISKSVNSNEGSKDFDKEARISGSACASLIICALCNNSNILFDTDEDQWISSGDPTEVALLSAALKGKASRDGWKRLTENPFDSDRKIMSITLELPGSDEVLVLAKGAPEQIVARCSGILSKNPNNLTVMGGQNEDSHRQLSSIVRDADPLTRAESNRIGNDCASLAGRGLRVLGLAAKLYKKPNSHGDDQEGLTVKSVESDLVFAGLIAIRDPVREGVKGSISACHSAGIRVSMITGDHLLTAKAIAMELGIFNPNQLNMSKAVTGEDISLLSEEDLAELDPFPVVFARVSPENKLSIVRALQHKGHQVLFSGDGCNDAPAIKRADVGVAMGQGGSDITKQVAEVVLSDNNFTTITAAIKEGRHIFDNILKFIVYLLSCNTAEVMLFLFTSLINVEMPFTIIMILWANIIADIPPALSIGVEPCEIRIMTRPPRHPKQGIMNRITITVILLQAFFMASITFAVYLIVDTTDIAQYMTLKKFGPDDFNYTPTLVTKVKGGGESNDANPNLHVAAARSVAFGVLTVMQLNQAFLSRSVTESVFKTGITSNKWMIGGVFFSFVMYILGSYTPGWREWLNLVPLAWPAWIAIIIAVIIQIMFSEMVKAFLRRWYIKHPTYGTLEVVGVPDHNNSDDESIASVDYSNEKARVKEDLAEKAGAVSQI</sequence>
<dbReference type="SFLD" id="SFLDF00027">
    <property type="entry name" value="p-type_atpase"/>
    <property type="match status" value="1"/>
</dbReference>
<dbReference type="SUPFAM" id="SSF56784">
    <property type="entry name" value="HAD-like"/>
    <property type="match status" value="1"/>
</dbReference>
<dbReference type="Gene3D" id="3.40.1110.10">
    <property type="entry name" value="Calcium-transporting ATPase, cytoplasmic domain N"/>
    <property type="match status" value="1"/>
</dbReference>
<accession>A0A9W8A508</accession>
<feature type="transmembrane region" description="Helical" evidence="9">
    <location>
        <begin position="1183"/>
        <end position="1203"/>
    </location>
</feature>
<feature type="region of interest" description="Disordered" evidence="8">
    <location>
        <begin position="153"/>
        <end position="242"/>
    </location>
</feature>
<dbReference type="NCBIfam" id="TIGR01494">
    <property type="entry name" value="ATPase_P-type"/>
    <property type="match status" value="3"/>
</dbReference>
<evidence type="ECO:0000256" key="4">
    <source>
        <dbReference type="ARBA" id="ARBA00022840"/>
    </source>
</evidence>
<comment type="subcellular location">
    <subcellularLocation>
        <location evidence="1">Membrane</location>
        <topology evidence="1">Multi-pass membrane protein</topology>
    </subcellularLocation>
</comment>
<dbReference type="InterPro" id="IPR044492">
    <property type="entry name" value="P_typ_ATPase_HD_dom"/>
</dbReference>
<dbReference type="Gene3D" id="3.40.50.1000">
    <property type="entry name" value="HAD superfamily/HAD-like"/>
    <property type="match status" value="1"/>
</dbReference>
<feature type="compositionally biased region" description="Low complexity" evidence="8">
    <location>
        <begin position="217"/>
        <end position="234"/>
    </location>
</feature>
<dbReference type="SUPFAM" id="SSF81660">
    <property type="entry name" value="Metal cation-transporting ATPase, ATP-binding domain N"/>
    <property type="match status" value="1"/>
</dbReference>
<feature type="transmembrane region" description="Helical" evidence="9">
    <location>
        <begin position="692"/>
        <end position="717"/>
    </location>
</feature>
<dbReference type="GO" id="GO:1990573">
    <property type="term" value="P:potassium ion import across plasma membrane"/>
    <property type="evidence" value="ECO:0007669"/>
    <property type="project" value="TreeGrafter"/>
</dbReference>
<dbReference type="SUPFAM" id="SSF81665">
    <property type="entry name" value="Calcium ATPase, transmembrane domain M"/>
    <property type="match status" value="1"/>
</dbReference>
<dbReference type="InterPro" id="IPR006068">
    <property type="entry name" value="ATPase_P-typ_cation-transptr_C"/>
</dbReference>
<dbReference type="EMBL" id="JANBPU010000047">
    <property type="protein sequence ID" value="KAJ1918371.1"/>
    <property type="molecule type" value="Genomic_DNA"/>
</dbReference>
<dbReference type="Pfam" id="PF00122">
    <property type="entry name" value="E1-E2_ATPase"/>
    <property type="match status" value="1"/>
</dbReference>
<evidence type="ECO:0000313" key="11">
    <source>
        <dbReference type="EMBL" id="KAJ1918371.1"/>
    </source>
</evidence>
<feature type="transmembrane region" description="Helical" evidence="9">
    <location>
        <begin position="1334"/>
        <end position="1352"/>
    </location>
</feature>
<dbReference type="Gene3D" id="2.70.150.10">
    <property type="entry name" value="Calcium-transporting ATPase, cytoplasmic transduction domain A"/>
    <property type="match status" value="1"/>
</dbReference>
<dbReference type="OrthoDB" id="116380at2759"/>
<gene>
    <name evidence="11" type="ORF">H4219_002652</name>
</gene>
<dbReference type="SMART" id="SM00831">
    <property type="entry name" value="Cation_ATPase_N"/>
    <property type="match status" value="1"/>
</dbReference>
<keyword evidence="5" id="KW-1278">Translocase</keyword>
<dbReference type="GO" id="GO:0016887">
    <property type="term" value="F:ATP hydrolysis activity"/>
    <property type="evidence" value="ECO:0007669"/>
    <property type="project" value="InterPro"/>
</dbReference>
<keyword evidence="6 9" id="KW-1133">Transmembrane helix</keyword>
<feature type="transmembrane region" description="Helical" evidence="9">
    <location>
        <begin position="1224"/>
        <end position="1251"/>
    </location>
</feature>
<comment type="caution">
    <text evidence="11">The sequence shown here is derived from an EMBL/GenBank/DDBJ whole genome shotgun (WGS) entry which is preliminary data.</text>
</comment>
<dbReference type="InterPro" id="IPR004014">
    <property type="entry name" value="ATPase_P-typ_cation-transptr_N"/>
</dbReference>
<protein>
    <recommendedName>
        <fullName evidence="10">Cation-transporting P-type ATPase N-terminal domain-containing protein</fullName>
    </recommendedName>
</protein>
<dbReference type="InterPro" id="IPR008250">
    <property type="entry name" value="ATPase_P-typ_transduc_dom_A_sf"/>
</dbReference>
<dbReference type="Gene3D" id="1.20.1110.10">
    <property type="entry name" value="Calcium-transporting ATPase, transmembrane domain"/>
    <property type="match status" value="1"/>
</dbReference>
<evidence type="ECO:0000256" key="1">
    <source>
        <dbReference type="ARBA" id="ARBA00004141"/>
    </source>
</evidence>
<keyword evidence="2 9" id="KW-0812">Transmembrane</keyword>
<feature type="transmembrane region" description="Helical" evidence="9">
    <location>
        <begin position="470"/>
        <end position="492"/>
    </location>
</feature>
<evidence type="ECO:0000256" key="3">
    <source>
        <dbReference type="ARBA" id="ARBA00022741"/>
    </source>
</evidence>
<proteinExistence type="predicted"/>
<dbReference type="GO" id="GO:1902600">
    <property type="term" value="P:proton transmembrane transport"/>
    <property type="evidence" value="ECO:0007669"/>
    <property type="project" value="TreeGrafter"/>
</dbReference>
<evidence type="ECO:0000256" key="2">
    <source>
        <dbReference type="ARBA" id="ARBA00022692"/>
    </source>
</evidence>
<feature type="transmembrane region" description="Helical" evidence="9">
    <location>
        <begin position="662"/>
        <end position="686"/>
    </location>
</feature>
<dbReference type="GO" id="GO:0006883">
    <property type="term" value="P:intracellular sodium ion homeostasis"/>
    <property type="evidence" value="ECO:0007669"/>
    <property type="project" value="TreeGrafter"/>
</dbReference>
<evidence type="ECO:0000256" key="8">
    <source>
        <dbReference type="SAM" id="MobiDB-lite"/>
    </source>
</evidence>
<dbReference type="SUPFAM" id="SSF81653">
    <property type="entry name" value="Calcium ATPase, transduction domain A"/>
    <property type="match status" value="1"/>
</dbReference>
<dbReference type="GO" id="GO:0005524">
    <property type="term" value="F:ATP binding"/>
    <property type="evidence" value="ECO:0007669"/>
    <property type="project" value="UniProtKB-KW"/>
</dbReference>
<dbReference type="Proteomes" id="UP001150538">
    <property type="component" value="Unassembled WGS sequence"/>
</dbReference>
<feature type="compositionally biased region" description="Polar residues" evidence="8">
    <location>
        <begin position="1"/>
        <end position="20"/>
    </location>
</feature>
<dbReference type="PANTHER" id="PTHR43294:SF20">
    <property type="entry name" value="P-TYPE ATPASE"/>
    <property type="match status" value="1"/>
</dbReference>
<dbReference type="InterPro" id="IPR050510">
    <property type="entry name" value="Cation_transp_ATPase_P-type"/>
</dbReference>
<keyword evidence="7 9" id="KW-0472">Membrane</keyword>
<dbReference type="PANTHER" id="PTHR43294">
    <property type="entry name" value="SODIUM/POTASSIUM-TRANSPORTING ATPASE SUBUNIT ALPHA"/>
    <property type="match status" value="1"/>
</dbReference>
<dbReference type="InterPro" id="IPR018303">
    <property type="entry name" value="ATPase_P-typ_P_site"/>
</dbReference>
<dbReference type="InterPro" id="IPR059000">
    <property type="entry name" value="ATPase_P-type_domA"/>
</dbReference>
<dbReference type="InterPro" id="IPR023298">
    <property type="entry name" value="ATPase_P-typ_TM_dom_sf"/>
</dbReference>
<dbReference type="GO" id="GO:0030007">
    <property type="term" value="P:intracellular potassium ion homeostasis"/>
    <property type="evidence" value="ECO:0007669"/>
    <property type="project" value="TreeGrafter"/>
</dbReference>
<dbReference type="Pfam" id="PF13246">
    <property type="entry name" value="Cation_ATPase"/>
    <property type="match status" value="1"/>
</dbReference>
<evidence type="ECO:0000256" key="9">
    <source>
        <dbReference type="SAM" id="Phobius"/>
    </source>
</evidence>
<feature type="region of interest" description="Disordered" evidence="8">
    <location>
        <begin position="1"/>
        <end position="58"/>
    </location>
</feature>
<organism evidence="11 12">
    <name type="scientific">Mycoemilia scoparia</name>
    <dbReference type="NCBI Taxonomy" id="417184"/>
    <lineage>
        <taxon>Eukaryota</taxon>
        <taxon>Fungi</taxon>
        <taxon>Fungi incertae sedis</taxon>
        <taxon>Zoopagomycota</taxon>
        <taxon>Kickxellomycotina</taxon>
        <taxon>Kickxellomycetes</taxon>
        <taxon>Kickxellales</taxon>
        <taxon>Kickxellaceae</taxon>
        <taxon>Mycoemilia</taxon>
    </lineage>
</organism>
<feature type="transmembrane region" description="Helical" evidence="9">
    <location>
        <begin position="1156"/>
        <end position="1177"/>
    </location>
</feature>
<dbReference type="GO" id="GO:0005391">
    <property type="term" value="F:P-type sodium:potassium-exchanging transporter activity"/>
    <property type="evidence" value="ECO:0007669"/>
    <property type="project" value="TreeGrafter"/>
</dbReference>
<keyword evidence="12" id="KW-1185">Reference proteome</keyword>
<dbReference type="PROSITE" id="PS00154">
    <property type="entry name" value="ATPASE_E1_E2"/>
    <property type="match status" value="1"/>
</dbReference>
<evidence type="ECO:0000256" key="5">
    <source>
        <dbReference type="ARBA" id="ARBA00022967"/>
    </source>
</evidence>
<dbReference type="PRINTS" id="PR00121">
    <property type="entry name" value="NAKATPASE"/>
</dbReference>
<dbReference type="Pfam" id="PF00689">
    <property type="entry name" value="Cation_ATPase_C"/>
    <property type="match status" value="1"/>
</dbReference>
<evidence type="ECO:0000313" key="12">
    <source>
        <dbReference type="Proteomes" id="UP001150538"/>
    </source>
</evidence>
<feature type="transmembrane region" description="Helical" evidence="9">
    <location>
        <begin position="1364"/>
        <end position="1382"/>
    </location>
</feature>
<evidence type="ECO:0000256" key="6">
    <source>
        <dbReference type="ARBA" id="ARBA00022989"/>
    </source>
</evidence>
<dbReference type="InterPro" id="IPR036412">
    <property type="entry name" value="HAD-like_sf"/>
</dbReference>
<feature type="domain" description="Cation-transporting P-type ATPase N-terminal" evidence="10">
    <location>
        <begin position="421"/>
        <end position="495"/>
    </location>
</feature>
<keyword evidence="4" id="KW-0067">ATP-binding</keyword>
<evidence type="ECO:0000256" key="7">
    <source>
        <dbReference type="ARBA" id="ARBA00023136"/>
    </source>
</evidence>
<dbReference type="SFLD" id="SFLDG00002">
    <property type="entry name" value="C1.7:_P-type_atpase_like"/>
    <property type="match status" value="1"/>
</dbReference>
<dbReference type="GO" id="GO:0036376">
    <property type="term" value="P:sodium ion export across plasma membrane"/>
    <property type="evidence" value="ECO:0007669"/>
    <property type="project" value="TreeGrafter"/>
</dbReference>
<feature type="compositionally biased region" description="Low complexity" evidence="8">
    <location>
        <begin position="178"/>
        <end position="188"/>
    </location>
</feature>
<evidence type="ECO:0000259" key="10">
    <source>
        <dbReference type="SMART" id="SM00831"/>
    </source>
</evidence>
<dbReference type="InterPro" id="IPR023214">
    <property type="entry name" value="HAD_sf"/>
</dbReference>
<dbReference type="Pfam" id="PF00690">
    <property type="entry name" value="Cation_ATPase_N"/>
    <property type="match status" value="1"/>
</dbReference>
<dbReference type="GO" id="GO:0005886">
    <property type="term" value="C:plasma membrane"/>
    <property type="evidence" value="ECO:0007669"/>
    <property type="project" value="TreeGrafter"/>
</dbReference>